<feature type="chain" id="PRO_5041433863" evidence="2">
    <location>
        <begin position="27"/>
        <end position="288"/>
    </location>
</feature>
<comment type="caution">
    <text evidence="3">The sequence shown here is derived from an EMBL/GenBank/DDBJ whole genome shotgun (WGS) entry which is preliminary data.</text>
</comment>
<accession>A0AA38TN45</accession>
<evidence type="ECO:0000256" key="2">
    <source>
        <dbReference type="SAM" id="SignalP"/>
    </source>
</evidence>
<keyword evidence="4" id="KW-1185">Reference proteome</keyword>
<feature type="region of interest" description="Disordered" evidence="1">
    <location>
        <begin position="72"/>
        <end position="161"/>
    </location>
</feature>
<dbReference type="AlphaFoldDB" id="A0AA38TN45"/>
<evidence type="ECO:0000313" key="3">
    <source>
        <dbReference type="EMBL" id="KAJ9563079.1"/>
    </source>
</evidence>
<reference evidence="3" key="1">
    <citation type="submission" date="2023-03" db="EMBL/GenBank/DDBJ databases">
        <title>Chromosome-scale reference genome and RAD-based genetic map of yellow starthistle (Centaurea solstitialis) reveal putative structural variation and QTLs associated with invader traits.</title>
        <authorList>
            <person name="Reatini B."/>
            <person name="Cang F.A."/>
            <person name="Jiang Q."/>
            <person name="Mckibben M.T.W."/>
            <person name="Barker M.S."/>
            <person name="Rieseberg L.H."/>
            <person name="Dlugosch K.M."/>
        </authorList>
    </citation>
    <scope>NUCLEOTIDE SEQUENCE</scope>
    <source>
        <strain evidence="3">CAN-66</strain>
        <tissue evidence="3">Leaf</tissue>
    </source>
</reference>
<protein>
    <submittedName>
        <fullName evidence="3">Uncharacterized protein</fullName>
    </submittedName>
</protein>
<feature type="signal peptide" evidence="2">
    <location>
        <begin position="1"/>
        <end position="26"/>
    </location>
</feature>
<gene>
    <name evidence="3" type="ORF">OSB04_008239</name>
</gene>
<sequence>MAIPLPTSQWVCIAFLALLGSTLTLAHVVKPITADSANMVKPHKTHLDHAVKPPKADRLMRSSLRRPTWLNRLMWPTDSRGQASEGRPAQPDHKVKPKADPAHAVKPPKADLAQPDHKVKPQADPAHAVKPPKADLAQPDHKVKPKADPAHAVKPPKADLAQPDHKADLAHAVKPPKVDPAHAVKPPKATISRKLQMEKMGESEATDFWASDSVPSGCDGRGQAQVTNPGYASGSECSFGSHNTFPFHTFPFGSGMPQVSTWGEGGGYGYGYGGSNTNAGVSSRPSGN</sequence>
<evidence type="ECO:0000256" key="1">
    <source>
        <dbReference type="SAM" id="MobiDB-lite"/>
    </source>
</evidence>
<proteinExistence type="predicted"/>
<evidence type="ECO:0000313" key="4">
    <source>
        <dbReference type="Proteomes" id="UP001172457"/>
    </source>
</evidence>
<organism evidence="3 4">
    <name type="scientific">Centaurea solstitialis</name>
    <name type="common">yellow star-thistle</name>
    <dbReference type="NCBI Taxonomy" id="347529"/>
    <lineage>
        <taxon>Eukaryota</taxon>
        <taxon>Viridiplantae</taxon>
        <taxon>Streptophyta</taxon>
        <taxon>Embryophyta</taxon>
        <taxon>Tracheophyta</taxon>
        <taxon>Spermatophyta</taxon>
        <taxon>Magnoliopsida</taxon>
        <taxon>eudicotyledons</taxon>
        <taxon>Gunneridae</taxon>
        <taxon>Pentapetalae</taxon>
        <taxon>asterids</taxon>
        <taxon>campanulids</taxon>
        <taxon>Asterales</taxon>
        <taxon>Asteraceae</taxon>
        <taxon>Carduoideae</taxon>
        <taxon>Cardueae</taxon>
        <taxon>Centaureinae</taxon>
        <taxon>Centaurea</taxon>
    </lineage>
</organism>
<dbReference type="EMBL" id="JARYMX010000002">
    <property type="protein sequence ID" value="KAJ9563079.1"/>
    <property type="molecule type" value="Genomic_DNA"/>
</dbReference>
<keyword evidence="2" id="KW-0732">Signal</keyword>
<feature type="compositionally biased region" description="Basic and acidic residues" evidence="1">
    <location>
        <begin position="90"/>
        <end position="103"/>
    </location>
</feature>
<dbReference type="Proteomes" id="UP001172457">
    <property type="component" value="Chromosome 2"/>
</dbReference>
<name>A0AA38TN45_9ASTR</name>
<feature type="compositionally biased region" description="Basic and acidic residues" evidence="1">
    <location>
        <begin position="138"/>
        <end position="151"/>
    </location>
</feature>